<feature type="region of interest" description="Disordered" evidence="1">
    <location>
        <begin position="25"/>
        <end position="47"/>
    </location>
</feature>
<name>A0ABX7PQ48_9ACTN</name>
<reference evidence="2 3" key="1">
    <citation type="submission" date="2017-06" db="EMBL/GenBank/DDBJ databases">
        <title>Complete Genome Sequence of the Soil Carbazole-Degrading Bacterium Nocardioides aromaticivorans IC177.</title>
        <authorList>
            <person name="Vejarano F."/>
            <person name="Suzuki-Minakuchi C."/>
            <person name="Ohtsubo Y."/>
            <person name="Tsuda M."/>
            <person name="Okada K."/>
            <person name="Nojiri H."/>
        </authorList>
    </citation>
    <scope>NUCLEOTIDE SEQUENCE [LARGE SCALE GENOMIC DNA]</scope>
    <source>
        <strain evidence="2 3">IC177</strain>
    </source>
</reference>
<protein>
    <submittedName>
        <fullName evidence="2">Uncharacterized protein</fullName>
    </submittedName>
</protein>
<dbReference type="Proteomes" id="UP000662818">
    <property type="component" value="Chromosome"/>
</dbReference>
<gene>
    <name evidence="2" type="ORF">CFH99_19560</name>
</gene>
<keyword evidence="3" id="KW-1185">Reference proteome</keyword>
<sequence>MLFKWSGGGGDGKWSTDANWDVYSPAATGGPDLPDRAPNFRPEAAATTDDSSTGLVCVSSTPHLTIDLVFSRVHVQQLEIRGDVTLDTTNAAIMVYGAAPGAVSSFGPDTTLNLHGSYLGGPGRIDFGGHLEWAVLGGGTATLTNDLCWDVVESYNGLVDECASEPPATGQLRVLDQAVVDVNGRGVNLSDGYDVDVLDGGTLKVTDAGYIAADWTTHIGVAPGGTFELTGDGNVFEGKLGSPSESGILAEFVNDGTVVKDAGSTGISSLNVRYSGTGTIDVQSGTLNVANGTTAPSVVGAGATVGTGRCAEAATCVPDTSGTDLQNATVTLDDANAGLSVVEEQVVAPEKDLQPAVSVDAVGDAGDGTLRLTYDRAIVNQVGYTRVEVFRGPSPIPSCAANGDFPNGIVTACVRGRTRLGRSVQIDIRARANGLEGQWRAQARPHFYRATDPIIGGHYSCAVAPSSYPATVRVPIWHRVSGNVSLYRRVTPTSPQSFVKTVVTPAGVSSMPITVTKTGYVRLGEPSGLYSNLYRVVATGSVKYTRLTRKVSRGKVVTIRGTVTPNRLRSYQLYVKGPGGGLLKPLGKVRSTSSTGAFVVRYRTPGDARIGTWRFAIKLAKDDARGLRPAMSFRAVKVYVAPAPVTPVETPPVSTDYRSTSGPSGLPDVSWELRAAATCNYYVP</sequence>
<dbReference type="EMBL" id="CP022295">
    <property type="protein sequence ID" value="QSR27825.1"/>
    <property type="molecule type" value="Genomic_DNA"/>
</dbReference>
<accession>A0ABX7PQ48</accession>
<evidence type="ECO:0000256" key="1">
    <source>
        <dbReference type="SAM" id="MobiDB-lite"/>
    </source>
</evidence>
<evidence type="ECO:0000313" key="3">
    <source>
        <dbReference type="Proteomes" id="UP000662818"/>
    </source>
</evidence>
<proteinExistence type="predicted"/>
<evidence type="ECO:0000313" key="2">
    <source>
        <dbReference type="EMBL" id="QSR27825.1"/>
    </source>
</evidence>
<organism evidence="2 3">
    <name type="scientific">Nocardioides aromaticivorans</name>
    <dbReference type="NCBI Taxonomy" id="200618"/>
    <lineage>
        <taxon>Bacteria</taxon>
        <taxon>Bacillati</taxon>
        <taxon>Actinomycetota</taxon>
        <taxon>Actinomycetes</taxon>
        <taxon>Propionibacteriales</taxon>
        <taxon>Nocardioidaceae</taxon>
        <taxon>Nocardioides</taxon>
    </lineage>
</organism>